<proteinExistence type="inferred from homology"/>
<dbReference type="Gene3D" id="1.25.40.90">
    <property type="match status" value="1"/>
</dbReference>
<evidence type="ECO:0000313" key="11">
    <source>
        <dbReference type="Proteomes" id="UP000593565"/>
    </source>
</evidence>
<dbReference type="Gene3D" id="1.20.58.160">
    <property type="match status" value="1"/>
</dbReference>
<dbReference type="GO" id="GO:0005769">
    <property type="term" value="C:early endosome"/>
    <property type="evidence" value="ECO:0007669"/>
    <property type="project" value="UniProtKB-SubCell"/>
</dbReference>
<organism evidence="10 11">
    <name type="scientific">Ameiurus melas</name>
    <name type="common">Black bullhead</name>
    <name type="synonym">Silurus melas</name>
    <dbReference type="NCBI Taxonomy" id="219545"/>
    <lineage>
        <taxon>Eukaryota</taxon>
        <taxon>Metazoa</taxon>
        <taxon>Chordata</taxon>
        <taxon>Craniata</taxon>
        <taxon>Vertebrata</taxon>
        <taxon>Euteleostomi</taxon>
        <taxon>Actinopterygii</taxon>
        <taxon>Neopterygii</taxon>
        <taxon>Teleostei</taxon>
        <taxon>Ostariophysi</taxon>
        <taxon>Siluriformes</taxon>
        <taxon>Ictaluridae</taxon>
        <taxon>Ameiurus</taxon>
    </lineage>
</organism>
<reference evidence="10 11" key="1">
    <citation type="submission" date="2020-02" db="EMBL/GenBank/DDBJ databases">
        <title>A chromosome-scale genome assembly of the black bullhead catfish (Ameiurus melas).</title>
        <authorList>
            <person name="Wen M."/>
            <person name="Zham M."/>
            <person name="Cabau C."/>
            <person name="Klopp C."/>
            <person name="Donnadieu C."/>
            <person name="Roques C."/>
            <person name="Bouchez O."/>
            <person name="Lampietro C."/>
            <person name="Jouanno E."/>
            <person name="Herpin A."/>
            <person name="Louis A."/>
            <person name="Berthelot C."/>
            <person name="Parey E."/>
            <person name="Roest-Crollius H."/>
            <person name="Braasch I."/>
            <person name="Postlethwait J."/>
            <person name="Robinson-Rechavi M."/>
            <person name="Echchiki A."/>
            <person name="Begum T."/>
            <person name="Montfort J."/>
            <person name="Schartl M."/>
            <person name="Bobe J."/>
            <person name="Guiguen Y."/>
        </authorList>
    </citation>
    <scope>NUCLEOTIDE SEQUENCE [LARGE SCALE GENOMIC DNA]</scope>
    <source>
        <strain evidence="10">M_S1</strain>
        <tissue evidence="10">Blood</tissue>
    </source>
</reference>
<evidence type="ECO:0000256" key="3">
    <source>
        <dbReference type="ARBA" id="ARBA00008099"/>
    </source>
</evidence>
<comment type="subcellular location">
    <subcellularLocation>
        <location evidence="2">Early endosome</location>
    </subcellularLocation>
    <subcellularLocation>
        <location evidence="1">Golgi apparatus</location>
        <location evidence="1">trans-Golgi network membrane</location>
        <topology evidence="1">Peripheral membrane protein</topology>
    </subcellularLocation>
</comment>
<dbReference type="InterPro" id="IPR002014">
    <property type="entry name" value="VHS_dom"/>
</dbReference>
<dbReference type="Pfam" id="PF00790">
    <property type="entry name" value="VHS"/>
    <property type="match status" value="1"/>
</dbReference>
<dbReference type="SUPFAM" id="SSF89009">
    <property type="entry name" value="GAT-like domain"/>
    <property type="match status" value="1"/>
</dbReference>
<dbReference type="Proteomes" id="UP000593565">
    <property type="component" value="Unassembled WGS sequence"/>
</dbReference>
<dbReference type="GO" id="GO:0005802">
    <property type="term" value="C:trans-Golgi network"/>
    <property type="evidence" value="ECO:0007669"/>
    <property type="project" value="InterPro"/>
</dbReference>
<keyword evidence="4" id="KW-0813">Transport</keyword>
<evidence type="ECO:0000256" key="6">
    <source>
        <dbReference type="ARBA" id="ARBA00022927"/>
    </source>
</evidence>
<dbReference type="SUPFAM" id="SSF48464">
    <property type="entry name" value="ENTH/VHS domain"/>
    <property type="match status" value="1"/>
</dbReference>
<dbReference type="EMBL" id="JAAGNN010000014">
    <property type="protein sequence ID" value="KAF4080752.1"/>
    <property type="molecule type" value="Genomic_DNA"/>
</dbReference>
<dbReference type="Gene3D" id="1.20.5.170">
    <property type="match status" value="1"/>
</dbReference>
<feature type="domain" description="VHS" evidence="8">
    <location>
        <begin position="16"/>
        <end position="146"/>
    </location>
</feature>
<dbReference type="AlphaFoldDB" id="A0A7J6AD11"/>
<evidence type="ECO:0000259" key="9">
    <source>
        <dbReference type="PROSITE" id="PS50909"/>
    </source>
</evidence>
<dbReference type="InterPro" id="IPR038425">
    <property type="entry name" value="GAT_sf"/>
</dbReference>
<keyword evidence="5" id="KW-0832">Ubl conjugation</keyword>
<dbReference type="GO" id="GO:0006893">
    <property type="term" value="P:Golgi to plasma membrane transport"/>
    <property type="evidence" value="ECO:0007669"/>
    <property type="project" value="TreeGrafter"/>
</dbReference>
<evidence type="ECO:0008006" key="12">
    <source>
        <dbReference type="Google" id="ProtNLM"/>
    </source>
</evidence>
<dbReference type="PROSITE" id="PS50909">
    <property type="entry name" value="GAT"/>
    <property type="match status" value="1"/>
</dbReference>
<evidence type="ECO:0000256" key="1">
    <source>
        <dbReference type="ARBA" id="ARBA00004150"/>
    </source>
</evidence>
<dbReference type="GO" id="GO:0034394">
    <property type="term" value="P:protein localization to cell surface"/>
    <property type="evidence" value="ECO:0007669"/>
    <property type="project" value="TreeGrafter"/>
</dbReference>
<protein>
    <recommendedName>
        <fullName evidence="12">ADP-ribosylation factor-binding protein GGA3</fullName>
    </recommendedName>
</protein>
<dbReference type="InterPro" id="IPR008942">
    <property type="entry name" value="ENTH_VHS"/>
</dbReference>
<dbReference type="InterPro" id="IPR041198">
    <property type="entry name" value="GGA_N-GAT"/>
</dbReference>
<dbReference type="SMART" id="SM00288">
    <property type="entry name" value="VHS"/>
    <property type="match status" value="1"/>
</dbReference>
<accession>A0A7J6AD11</accession>
<gene>
    <name evidence="10" type="ORF">AMELA_G00174940</name>
</gene>
<keyword evidence="11" id="KW-1185">Reference proteome</keyword>
<comment type="similarity">
    <text evidence="3">Belongs to the GGA protein family.</text>
</comment>
<evidence type="ECO:0000313" key="10">
    <source>
        <dbReference type="EMBL" id="KAF4080752.1"/>
    </source>
</evidence>
<evidence type="ECO:0000256" key="5">
    <source>
        <dbReference type="ARBA" id="ARBA00022843"/>
    </source>
</evidence>
<keyword evidence="6" id="KW-0653">Protein transport</keyword>
<dbReference type="PANTHER" id="PTHR45905">
    <property type="entry name" value="GOLGI-LOCALIZED, GAMMA-ADAPTIN EAR CONTAINING, ARF BINDING PROTEIN"/>
    <property type="match status" value="1"/>
</dbReference>
<comment type="caution">
    <text evidence="10">The sequence shown here is derived from an EMBL/GenBank/DDBJ whole genome shotgun (WGS) entry which is preliminary data.</text>
</comment>
<dbReference type="PROSITE" id="PS50179">
    <property type="entry name" value="VHS"/>
    <property type="match status" value="1"/>
</dbReference>
<evidence type="ECO:0000256" key="7">
    <source>
        <dbReference type="SAM" id="MobiDB-lite"/>
    </source>
</evidence>
<feature type="region of interest" description="Disordered" evidence="7">
    <location>
        <begin position="270"/>
        <end position="304"/>
    </location>
</feature>
<dbReference type="GO" id="GO:0043130">
    <property type="term" value="F:ubiquitin binding"/>
    <property type="evidence" value="ECO:0007669"/>
    <property type="project" value="InterPro"/>
</dbReference>
<evidence type="ECO:0000256" key="4">
    <source>
        <dbReference type="ARBA" id="ARBA00022448"/>
    </source>
</evidence>
<sequence length="456" mass="50694">MAFQEGETLESWLNKATHPTNRQEDWEYIIGFCDQINKELEGPQIALPLLVHKIHSPQEWEALQALTVLEACMKNCGRRFHNEVAKYRFLNELIKVVSPKYMGESVSERVKTKIIEMLYSWTVAFPNETKMSEAYQTLRRQGLISSDPELTADKTLIPSPPSRPKNPVFDNEDMGKLLAELLRSKNPEDLQEANRLIKNMVKEDDARVQKMTRRMHTLEEELYERCDKLRRTAFKLATETEDHDTSLGEILQASDELERVLSLYRKVVKGETEGDNTEEQKTALGKGSASQTDAPFTKPQRRQPHLLDDELLSLGLNESPPVHSRPKLEDVSNQWTSLQAPAPPGLDLFSSGAAAPGTLFPPAHTSGHPTHPDMVTQGLQDLAMLNLGEVQSVSGQPVMATGVGLGFGVSSSLSSNPFISSSMPGSPLCSLQGNPCALRHPQQPTCSPGLHQNQSV</sequence>
<dbReference type="PANTHER" id="PTHR45905:SF3">
    <property type="entry name" value="ADP-RIBOSYLATION FACTOR-BINDING PROTEIN GGA3"/>
    <property type="match status" value="1"/>
</dbReference>
<dbReference type="FunFam" id="1.25.40.90:FF:000011">
    <property type="entry name" value="ADP-ribosylation factor-binding protein GGA3 isoform X1"/>
    <property type="match status" value="1"/>
</dbReference>
<evidence type="ECO:0000256" key="2">
    <source>
        <dbReference type="ARBA" id="ARBA00004412"/>
    </source>
</evidence>
<evidence type="ECO:0000259" key="8">
    <source>
        <dbReference type="PROSITE" id="PS50179"/>
    </source>
</evidence>
<dbReference type="Pfam" id="PF18308">
    <property type="entry name" value="GGA_N-GAT"/>
    <property type="match status" value="1"/>
</dbReference>
<feature type="domain" description="GAT" evidence="9">
    <location>
        <begin position="171"/>
        <end position="301"/>
    </location>
</feature>
<dbReference type="GO" id="GO:0031267">
    <property type="term" value="F:small GTPase binding"/>
    <property type="evidence" value="ECO:0007669"/>
    <property type="project" value="InterPro"/>
</dbReference>
<dbReference type="GO" id="GO:0035091">
    <property type="term" value="F:phosphatidylinositol binding"/>
    <property type="evidence" value="ECO:0007669"/>
    <property type="project" value="InterPro"/>
</dbReference>
<dbReference type="GO" id="GO:0006886">
    <property type="term" value="P:intracellular protein transport"/>
    <property type="evidence" value="ECO:0007669"/>
    <property type="project" value="InterPro"/>
</dbReference>
<dbReference type="InterPro" id="IPR027422">
    <property type="entry name" value="GGA1-3"/>
</dbReference>
<name>A0A7J6AD11_AMEME</name>
<dbReference type="Pfam" id="PF03127">
    <property type="entry name" value="GAT"/>
    <property type="match status" value="1"/>
</dbReference>
<dbReference type="InterPro" id="IPR004152">
    <property type="entry name" value="GAT_dom"/>
</dbReference>